<sequence length="198" mass="21614">MSPFTKLAVGIAWGALSLTVSAQETAAHDTPRHVDAHVHGHGELNFAVEGSEVHLELKMPANDVLGFESITNDNQRHQLHEALEKLEASSLWSMSPAASCKLISAKATSGSEDHDHGHEKNHHNDHDEHGHEGHKDEGGHMDISATYVFECGKTSELDTISTSIFEVFERSQSLSVQGFTQKGQAAAEMTKSKPEVRF</sequence>
<dbReference type="EMBL" id="JOKH01000001">
    <property type="protein sequence ID" value="KEQ18836.1"/>
    <property type="molecule type" value="Genomic_DNA"/>
</dbReference>
<evidence type="ECO:0008006" key="5">
    <source>
        <dbReference type="Google" id="ProtNLM"/>
    </source>
</evidence>
<evidence type="ECO:0000313" key="4">
    <source>
        <dbReference type="Proteomes" id="UP000028073"/>
    </source>
</evidence>
<dbReference type="Pfam" id="PF10986">
    <property type="entry name" value="ZrgA"/>
    <property type="match status" value="1"/>
</dbReference>
<dbReference type="AlphaFoldDB" id="A0A081NK63"/>
<dbReference type="eggNOG" id="COG4531">
    <property type="taxonomic scope" value="Bacteria"/>
</dbReference>
<keyword evidence="2" id="KW-0732">Signal</keyword>
<feature type="compositionally biased region" description="Basic and acidic residues" evidence="1">
    <location>
        <begin position="111"/>
        <end position="139"/>
    </location>
</feature>
<protein>
    <recommendedName>
        <fullName evidence="5">Zinc-binding protein</fullName>
    </recommendedName>
</protein>
<reference evidence="3 4" key="1">
    <citation type="submission" date="2014-06" db="EMBL/GenBank/DDBJ databases">
        <title>Whole Genome Sequences of Three Symbiotic Endozoicomonas Bacteria.</title>
        <authorList>
            <person name="Neave M.J."/>
            <person name="Apprill A."/>
            <person name="Voolstra C.R."/>
        </authorList>
    </citation>
    <scope>NUCLEOTIDE SEQUENCE [LARGE SCALE GENOMIC DNA]</scope>
    <source>
        <strain evidence="3 4">DSM 25634</strain>
    </source>
</reference>
<feature type="signal peptide" evidence="2">
    <location>
        <begin position="1"/>
        <end position="22"/>
    </location>
</feature>
<evidence type="ECO:0000256" key="1">
    <source>
        <dbReference type="SAM" id="MobiDB-lite"/>
    </source>
</evidence>
<evidence type="ECO:0000313" key="3">
    <source>
        <dbReference type="EMBL" id="KEQ18836.1"/>
    </source>
</evidence>
<feature type="chain" id="PRO_5001760895" description="Zinc-binding protein" evidence="2">
    <location>
        <begin position="23"/>
        <end position="198"/>
    </location>
</feature>
<organism evidence="3 4">
    <name type="scientific">Endozoicomonas numazuensis</name>
    <dbReference type="NCBI Taxonomy" id="1137799"/>
    <lineage>
        <taxon>Bacteria</taxon>
        <taxon>Pseudomonadati</taxon>
        <taxon>Pseudomonadota</taxon>
        <taxon>Gammaproteobacteria</taxon>
        <taxon>Oceanospirillales</taxon>
        <taxon>Endozoicomonadaceae</taxon>
        <taxon>Endozoicomonas</taxon>
    </lineage>
</organism>
<proteinExistence type="predicted"/>
<evidence type="ECO:0000256" key="2">
    <source>
        <dbReference type="SAM" id="SignalP"/>
    </source>
</evidence>
<feature type="region of interest" description="Disordered" evidence="1">
    <location>
        <begin position="107"/>
        <end position="139"/>
    </location>
</feature>
<name>A0A081NK63_9GAMM</name>
<dbReference type="Proteomes" id="UP000028073">
    <property type="component" value="Unassembled WGS sequence"/>
</dbReference>
<accession>A0A081NK63</accession>
<dbReference type="RefSeq" id="WP_034832246.1">
    <property type="nucleotide sequence ID" value="NZ_JOKH01000001.1"/>
</dbReference>
<dbReference type="InterPro" id="IPR021253">
    <property type="entry name" value="ZrgA-like"/>
</dbReference>
<comment type="caution">
    <text evidence="3">The sequence shown here is derived from an EMBL/GenBank/DDBJ whole genome shotgun (WGS) entry which is preliminary data.</text>
</comment>
<keyword evidence="4" id="KW-1185">Reference proteome</keyword>
<gene>
    <name evidence="3" type="ORF">GZ78_01810</name>
</gene>
<dbReference type="OrthoDB" id="7346546at2"/>
<dbReference type="STRING" id="1137799.GZ78_01810"/>